<name>A0AA40B6Q3_9PEZI</name>
<dbReference type="RefSeq" id="XP_060301474.1">
    <property type="nucleotide sequence ID" value="XM_060433608.1"/>
</dbReference>
<reference evidence="1" key="1">
    <citation type="submission" date="2023-06" db="EMBL/GenBank/DDBJ databases">
        <title>Genome-scale phylogeny and comparative genomics of the fungal order Sordariales.</title>
        <authorList>
            <consortium name="Lawrence Berkeley National Laboratory"/>
            <person name="Hensen N."/>
            <person name="Bonometti L."/>
            <person name="Westerberg I."/>
            <person name="Brannstrom I.O."/>
            <person name="Guillou S."/>
            <person name="Cros-Aarteil S."/>
            <person name="Calhoun S."/>
            <person name="Haridas S."/>
            <person name="Kuo A."/>
            <person name="Mondo S."/>
            <person name="Pangilinan J."/>
            <person name="Riley R."/>
            <person name="LaButti K."/>
            <person name="Andreopoulos B."/>
            <person name="Lipzen A."/>
            <person name="Chen C."/>
            <person name="Yanf M."/>
            <person name="Daum C."/>
            <person name="Ng V."/>
            <person name="Clum A."/>
            <person name="Steindorff A."/>
            <person name="Ohm R."/>
            <person name="Martin F."/>
            <person name="Silar P."/>
            <person name="Natvig D."/>
            <person name="Lalanne C."/>
            <person name="Gautier V."/>
            <person name="Ament-velasquez S.L."/>
            <person name="Kruys A."/>
            <person name="Hutchinson M.I."/>
            <person name="Powell A.J."/>
            <person name="Barry K."/>
            <person name="Miller A.N."/>
            <person name="Grigoriev I.V."/>
            <person name="Debuchy R."/>
            <person name="Gladieux P."/>
            <person name="Thoren M.H."/>
            <person name="Johannesson H."/>
        </authorList>
    </citation>
    <scope>NUCLEOTIDE SEQUENCE</scope>
    <source>
        <strain evidence="1">SMH2392-1A</strain>
    </source>
</reference>
<accession>A0AA40B6Q3</accession>
<comment type="caution">
    <text evidence="1">The sequence shown here is derived from an EMBL/GenBank/DDBJ whole genome shotgun (WGS) entry which is preliminary data.</text>
</comment>
<proteinExistence type="predicted"/>
<evidence type="ECO:0000313" key="1">
    <source>
        <dbReference type="EMBL" id="KAK0728619.1"/>
    </source>
</evidence>
<gene>
    <name evidence="1" type="ORF">B0T26DRAFT_179010</name>
</gene>
<dbReference type="GeneID" id="85316878"/>
<dbReference type="Proteomes" id="UP001172101">
    <property type="component" value="Unassembled WGS sequence"/>
</dbReference>
<dbReference type="AlphaFoldDB" id="A0AA40B6Q3"/>
<protein>
    <submittedName>
        <fullName evidence="1">Uncharacterized protein</fullName>
    </submittedName>
</protein>
<dbReference type="EMBL" id="JAUIRO010000002">
    <property type="protein sequence ID" value="KAK0728619.1"/>
    <property type="molecule type" value="Genomic_DNA"/>
</dbReference>
<organism evidence="1 2">
    <name type="scientific">Lasiosphaeria miniovina</name>
    <dbReference type="NCBI Taxonomy" id="1954250"/>
    <lineage>
        <taxon>Eukaryota</taxon>
        <taxon>Fungi</taxon>
        <taxon>Dikarya</taxon>
        <taxon>Ascomycota</taxon>
        <taxon>Pezizomycotina</taxon>
        <taxon>Sordariomycetes</taxon>
        <taxon>Sordariomycetidae</taxon>
        <taxon>Sordariales</taxon>
        <taxon>Lasiosphaeriaceae</taxon>
        <taxon>Lasiosphaeria</taxon>
    </lineage>
</organism>
<sequence>MGLGKPEIKRREKWENDRKKLRYPMPGFLVLMEKTGDIYTHAHTCAAPSQTEPTRTAINYGQKTAQPITKSQKPVPTVVFQKANNTPSVFFFGSVDLNASRKIDQARPMNSKSK</sequence>
<evidence type="ECO:0000313" key="2">
    <source>
        <dbReference type="Proteomes" id="UP001172101"/>
    </source>
</evidence>
<keyword evidence="2" id="KW-1185">Reference proteome</keyword>